<dbReference type="SFLD" id="SFLDF00044">
    <property type="entry name" value="enolase-phosphatase"/>
    <property type="match status" value="1"/>
</dbReference>
<dbReference type="FunFam" id="3.40.50.1000:FF:000079">
    <property type="entry name" value="Enolase-phosphatase E1"/>
    <property type="match status" value="1"/>
</dbReference>
<reference evidence="5 6" key="1">
    <citation type="submission" date="2019-10" db="EMBL/GenBank/DDBJ databases">
        <title>Alcanivorax sp.PA15-N-34 draft genome sequence.</title>
        <authorList>
            <person name="Liao X."/>
            <person name="Shao Z."/>
        </authorList>
    </citation>
    <scope>NUCLEOTIDE SEQUENCE [LARGE SCALE GENOMIC DNA]</scope>
    <source>
        <strain evidence="5 6">PA15-N-34</strain>
    </source>
</reference>
<comment type="similarity">
    <text evidence="4">Belongs to the HAD-like hydrolase superfamily. MasA/MtnC family.</text>
</comment>
<organism evidence="5 6">
    <name type="scientific">Alcanivorax sediminis</name>
    <dbReference type="NCBI Taxonomy" id="2663008"/>
    <lineage>
        <taxon>Bacteria</taxon>
        <taxon>Pseudomonadati</taxon>
        <taxon>Pseudomonadota</taxon>
        <taxon>Gammaproteobacteria</taxon>
        <taxon>Oceanospirillales</taxon>
        <taxon>Alcanivoracaceae</taxon>
        <taxon>Alcanivorax</taxon>
    </lineage>
</organism>
<keyword evidence="6" id="KW-1185">Reference proteome</keyword>
<sequence length="234" mass="25843">MIKAIVTDIEGTTSSISFVKEVLFPYAAKAFPGFLDAHWQDETVQALISAAAEESGQTLETPEKASALFQQWIAEDRKATSLKALQGMIWKQGYQNGDYTAHLYSDTAKCLKQWKQHGLDLYVYSSGSIPAQKLFFGYSDEGDLTALFSGYFDTTSGHKQEVQSYRNIQADIGLPAEQLLFLSDVEAELDAAAEAGLRTIRLDREGSQGVSKHQVVTCFNQIDVANLQERPTAD</sequence>
<keyword evidence="4" id="KW-0479">Metal-binding</keyword>
<dbReference type="EMBL" id="WIRE01000001">
    <property type="protein sequence ID" value="MQX54084.1"/>
    <property type="molecule type" value="Genomic_DNA"/>
</dbReference>
<dbReference type="GO" id="GO:0000287">
    <property type="term" value="F:magnesium ion binding"/>
    <property type="evidence" value="ECO:0007669"/>
    <property type="project" value="UniProtKB-UniRule"/>
</dbReference>
<dbReference type="InterPro" id="IPR006439">
    <property type="entry name" value="HAD-SF_hydro_IA"/>
</dbReference>
<evidence type="ECO:0000256" key="3">
    <source>
        <dbReference type="ARBA" id="ARBA00023167"/>
    </source>
</evidence>
<dbReference type="CDD" id="cd01629">
    <property type="entry name" value="HAD_EP"/>
    <property type="match status" value="1"/>
</dbReference>
<dbReference type="UniPathway" id="UPA00904">
    <property type="reaction ID" value="UER00876"/>
</dbReference>
<comment type="function">
    <text evidence="4">Bifunctional enzyme that catalyzes the enolization of 2,3-diketo-5-methylthiopentyl-1-phosphate (DK-MTP-1-P) into the intermediate 2-hydroxy-3-keto-5-methylthiopentenyl-1-phosphate (HK-MTPenyl-1-P), which is then dephosphorylated to form the acireductone 1,2-dihydroxy-3-keto-5-methylthiopentene (DHK-MTPene).</text>
</comment>
<dbReference type="SFLD" id="SFLDG01129">
    <property type="entry name" value="C1.5:_HAD__Beta-PGM__Phosphata"/>
    <property type="match status" value="1"/>
</dbReference>
<dbReference type="SFLD" id="SFLDG01133">
    <property type="entry name" value="C1.5.4:_Enolase-phosphatase_Li"/>
    <property type="match status" value="1"/>
</dbReference>
<dbReference type="HAMAP" id="MF_01681">
    <property type="entry name" value="Salvage_MtnC"/>
    <property type="match status" value="1"/>
</dbReference>
<evidence type="ECO:0000256" key="2">
    <source>
        <dbReference type="ARBA" id="ARBA00022801"/>
    </source>
</evidence>
<dbReference type="GO" id="GO:0043716">
    <property type="term" value="F:2-hydroxy-3-keto-5-methylthiopentenyl-1-phosphate phosphatase activity"/>
    <property type="evidence" value="ECO:0007669"/>
    <property type="project" value="UniProtKB-UniRule"/>
</dbReference>
<name>A0A6N7LY36_9GAMM</name>
<dbReference type="Gene3D" id="3.40.50.1000">
    <property type="entry name" value="HAD superfamily/HAD-like"/>
    <property type="match status" value="1"/>
</dbReference>
<keyword evidence="2 4" id="KW-0378">Hydrolase</keyword>
<dbReference type="InterPro" id="IPR023943">
    <property type="entry name" value="Enolase-ppase_E1"/>
</dbReference>
<evidence type="ECO:0000256" key="1">
    <source>
        <dbReference type="ARBA" id="ARBA00022605"/>
    </source>
</evidence>
<keyword evidence="1 4" id="KW-0028">Amino-acid biosynthesis</keyword>
<dbReference type="InterPro" id="IPR023214">
    <property type="entry name" value="HAD_sf"/>
</dbReference>
<dbReference type="Proteomes" id="UP000469421">
    <property type="component" value="Unassembled WGS sequence"/>
</dbReference>
<dbReference type="InterPro" id="IPR036412">
    <property type="entry name" value="HAD-like_sf"/>
</dbReference>
<dbReference type="GO" id="GO:0043715">
    <property type="term" value="F:2,3-diketo-5-methylthiopentyl-1-phosphate enolase activity"/>
    <property type="evidence" value="ECO:0007669"/>
    <property type="project" value="UniProtKB-UniRule"/>
</dbReference>
<evidence type="ECO:0000313" key="6">
    <source>
        <dbReference type="Proteomes" id="UP000469421"/>
    </source>
</evidence>
<dbReference type="PRINTS" id="PR00413">
    <property type="entry name" value="HADHALOGNASE"/>
</dbReference>
<dbReference type="Pfam" id="PF00702">
    <property type="entry name" value="Hydrolase"/>
    <property type="match status" value="1"/>
</dbReference>
<keyword evidence="3 4" id="KW-0486">Methionine biosynthesis</keyword>
<dbReference type="GO" id="GO:0043874">
    <property type="term" value="F:acireductone synthase activity"/>
    <property type="evidence" value="ECO:0007669"/>
    <property type="project" value="UniProtKB-EC"/>
</dbReference>
<dbReference type="PANTHER" id="PTHR20371">
    <property type="entry name" value="ENOLASE-PHOSPHATASE E1"/>
    <property type="match status" value="1"/>
</dbReference>
<comment type="pathway">
    <text evidence="4">Amino-acid biosynthesis; L-methionine biosynthesis via salvage pathway; L-methionine from S-methyl-5-thio-alpha-D-ribose 1-phosphate: step 3/6.</text>
</comment>
<evidence type="ECO:0000256" key="4">
    <source>
        <dbReference type="HAMAP-Rule" id="MF_01681"/>
    </source>
</evidence>
<dbReference type="Gene3D" id="1.10.720.60">
    <property type="match status" value="1"/>
</dbReference>
<comment type="cofactor">
    <cofactor evidence="4">
        <name>Mg(2+)</name>
        <dbReference type="ChEBI" id="CHEBI:18420"/>
    </cofactor>
    <text evidence="4">Binds 1 Mg(2+) ion per subunit.</text>
</comment>
<proteinExistence type="inferred from homology"/>
<keyword evidence="4" id="KW-0460">Magnesium</keyword>
<comment type="catalytic activity">
    <reaction evidence="4">
        <text>5-methylsulfanyl-2,3-dioxopentyl phosphate + H2O = 1,2-dihydroxy-5-(methylsulfanyl)pent-1-en-3-one + phosphate</text>
        <dbReference type="Rhea" id="RHEA:21700"/>
        <dbReference type="ChEBI" id="CHEBI:15377"/>
        <dbReference type="ChEBI" id="CHEBI:43474"/>
        <dbReference type="ChEBI" id="CHEBI:49252"/>
        <dbReference type="ChEBI" id="CHEBI:58828"/>
        <dbReference type="EC" id="3.1.3.77"/>
    </reaction>
</comment>
<dbReference type="EC" id="3.1.3.77" evidence="4"/>
<dbReference type="GO" id="GO:0019509">
    <property type="term" value="P:L-methionine salvage from methylthioadenosine"/>
    <property type="evidence" value="ECO:0007669"/>
    <property type="project" value="UniProtKB-UniRule"/>
</dbReference>
<accession>A0A6N7LY36</accession>
<dbReference type="SUPFAM" id="SSF56784">
    <property type="entry name" value="HAD-like"/>
    <property type="match status" value="1"/>
</dbReference>
<dbReference type="RefSeq" id="WP_153501402.1">
    <property type="nucleotide sequence ID" value="NZ_WIRE01000001.1"/>
</dbReference>
<dbReference type="PANTHER" id="PTHR20371:SF1">
    <property type="entry name" value="ENOLASE-PHOSPHATASE E1"/>
    <property type="match status" value="1"/>
</dbReference>
<comment type="subunit">
    <text evidence="4">Monomer.</text>
</comment>
<comment type="caution">
    <text evidence="5">The sequence shown here is derived from an EMBL/GenBank/DDBJ whole genome shotgun (WGS) entry which is preliminary data.</text>
</comment>
<evidence type="ECO:0000313" key="5">
    <source>
        <dbReference type="EMBL" id="MQX54084.1"/>
    </source>
</evidence>
<dbReference type="AlphaFoldDB" id="A0A6N7LY36"/>
<protein>
    <recommendedName>
        <fullName evidence="4">Enolase-phosphatase E1</fullName>
        <ecNumber evidence="4">3.1.3.77</ecNumber>
    </recommendedName>
    <alternativeName>
        <fullName evidence="4">2,3-diketo-5-methylthio-1-phosphopentane phosphatase</fullName>
    </alternativeName>
</protein>
<comment type="pathway">
    <text evidence="4">Amino-acid biosynthesis; L-methionine biosynthesis via salvage pathway; L-methionine from S-methyl-5-thio-alpha-D-ribose 1-phosphate: step 4/6.</text>
</comment>
<dbReference type="SFLD" id="SFLDS00003">
    <property type="entry name" value="Haloacid_Dehalogenase"/>
    <property type="match status" value="1"/>
</dbReference>
<gene>
    <name evidence="4 5" type="primary">mtnC</name>
    <name evidence="5" type="ORF">GFN93_12560</name>
</gene>
<dbReference type="NCBIfam" id="TIGR01691">
    <property type="entry name" value="enolase-ppase"/>
    <property type="match status" value="1"/>
</dbReference>